<dbReference type="NCBIfam" id="TIGR04183">
    <property type="entry name" value="Por_Secre_tail"/>
    <property type="match status" value="1"/>
</dbReference>
<dbReference type="SUPFAM" id="SSF49899">
    <property type="entry name" value="Concanavalin A-like lectins/glucanases"/>
    <property type="match status" value="1"/>
</dbReference>
<sequence>MKKISVLIVALTLNLTAFAQQTISFEESEGYSLGTIHNQNDWEVTEGSDGVLTNQVISDEMAQDGVFSFKNAYEPDFDFQWLPIFGAAKAFDTPLTYENLTISYDILVTEQLGADFEFTAYAIDNEEFTPVLGVGVENQGQFYAIVSEDYDFAYIEDASWNANEWYTIKIEISSDEISYYINNELVYTGVNFSQLDISGINMLHNNYGGSAYYDNVMTTYEDLGVQTLDKKALVAYPNPVKDFIHIDLPSQEVIQHVEVISITGQNVLRKSNSNASIDLSSLAKGTYILKVDTEENTYRKTILKE</sequence>
<evidence type="ECO:0000313" key="5">
    <source>
        <dbReference type="Proteomes" id="UP001182991"/>
    </source>
</evidence>
<dbReference type="InterPro" id="IPR013320">
    <property type="entry name" value="ConA-like_dom_sf"/>
</dbReference>
<dbReference type="EMBL" id="JAVRBG010000003">
    <property type="protein sequence ID" value="MDT0293946.1"/>
    <property type="molecule type" value="Genomic_DNA"/>
</dbReference>
<evidence type="ECO:0000313" key="4">
    <source>
        <dbReference type="EMBL" id="MDT0293946.1"/>
    </source>
</evidence>
<dbReference type="Proteomes" id="UP001182991">
    <property type="component" value="Unassembled WGS sequence"/>
</dbReference>
<dbReference type="RefSeq" id="WP_311400894.1">
    <property type="nucleotide sequence ID" value="NZ_JAVRBG010000003.1"/>
</dbReference>
<accession>A0ABU2KGX2</accession>
<comment type="caution">
    <text evidence="4">The sequence shown here is derived from an EMBL/GenBank/DDBJ whole genome shotgun (WGS) entry which is preliminary data.</text>
</comment>
<dbReference type="Pfam" id="PF18962">
    <property type="entry name" value="Por_Secre_tail"/>
    <property type="match status" value="1"/>
</dbReference>
<feature type="chain" id="PRO_5045646342" evidence="2">
    <location>
        <begin position="20"/>
        <end position="305"/>
    </location>
</feature>
<name>A0ABU2KGX2_9FLAO</name>
<proteinExistence type="predicted"/>
<gene>
    <name evidence="4" type="ORF">RLT85_04805</name>
</gene>
<keyword evidence="1 2" id="KW-0732">Signal</keyword>
<reference evidence="5" key="1">
    <citation type="submission" date="2023-07" db="EMBL/GenBank/DDBJ databases">
        <title>Isolating and identifying novel microbial strains from the Mariana Trench.</title>
        <authorList>
            <person name="Fu H."/>
        </authorList>
    </citation>
    <scope>NUCLEOTIDE SEQUENCE [LARGE SCALE GENOMIC DNA]</scope>
    <source>
        <strain evidence="5">T-y2</strain>
    </source>
</reference>
<keyword evidence="5" id="KW-1185">Reference proteome</keyword>
<dbReference type="InterPro" id="IPR026444">
    <property type="entry name" value="Secre_tail"/>
</dbReference>
<feature type="domain" description="Secretion system C-terminal sorting" evidence="3">
    <location>
        <begin position="236"/>
        <end position="302"/>
    </location>
</feature>
<dbReference type="Gene3D" id="2.60.120.560">
    <property type="entry name" value="Exo-inulinase, domain 1"/>
    <property type="match status" value="1"/>
</dbReference>
<evidence type="ECO:0000256" key="2">
    <source>
        <dbReference type="SAM" id="SignalP"/>
    </source>
</evidence>
<protein>
    <submittedName>
        <fullName evidence="4">T9SS type A sorting domain-containing protein</fullName>
    </submittedName>
</protein>
<evidence type="ECO:0000256" key="1">
    <source>
        <dbReference type="ARBA" id="ARBA00022729"/>
    </source>
</evidence>
<evidence type="ECO:0000259" key="3">
    <source>
        <dbReference type="Pfam" id="PF18962"/>
    </source>
</evidence>
<organism evidence="4 5">
    <name type="scientific">Mesonia ostreae</name>
    <dbReference type="NCBI Taxonomy" id="861110"/>
    <lineage>
        <taxon>Bacteria</taxon>
        <taxon>Pseudomonadati</taxon>
        <taxon>Bacteroidota</taxon>
        <taxon>Flavobacteriia</taxon>
        <taxon>Flavobacteriales</taxon>
        <taxon>Flavobacteriaceae</taxon>
        <taxon>Mesonia</taxon>
    </lineage>
</organism>
<feature type="signal peptide" evidence="2">
    <location>
        <begin position="1"/>
        <end position="19"/>
    </location>
</feature>